<dbReference type="PANTHER" id="PTHR30290">
    <property type="entry name" value="PERIPLASMIC BINDING COMPONENT OF ABC TRANSPORTER"/>
    <property type="match status" value="1"/>
</dbReference>
<dbReference type="EMBL" id="APOJ01000027">
    <property type="protein sequence ID" value="ENU26208.1"/>
    <property type="molecule type" value="Genomic_DNA"/>
</dbReference>
<feature type="signal peptide" evidence="2">
    <location>
        <begin position="1"/>
        <end position="25"/>
    </location>
</feature>
<dbReference type="Pfam" id="PF00496">
    <property type="entry name" value="SBP_bac_5"/>
    <property type="match status" value="1"/>
</dbReference>
<dbReference type="RefSeq" id="WP_004663141.1">
    <property type="nucleotide sequence ID" value="NZ_BMDV01000001.1"/>
</dbReference>
<evidence type="ECO:0000313" key="5">
    <source>
        <dbReference type="Proteomes" id="UP000013190"/>
    </source>
</evidence>
<evidence type="ECO:0000259" key="3">
    <source>
        <dbReference type="Pfam" id="PF00496"/>
    </source>
</evidence>
<dbReference type="InterPro" id="IPR030678">
    <property type="entry name" value="Peptide/Ni-bd"/>
</dbReference>
<proteinExistence type="predicted"/>
<keyword evidence="1 2" id="KW-0732">Signal</keyword>
<sequence>MNQFVLVKRLSLFCGLSLFAHFACATMQTTPYLAMHVQPKYAKLNAMPYANQNAPKGGMLSQSSLGTFDNLNSMNGKGSSTEGVNYLFDSLMDRALDEPRVMYPLLAEKVSYDPDHLKDVIFHLNPQARFNNGQPLTAEDVKFTFDTYQTKANLGFQMYLSDLAKTEVLSKYQVKFIFKSKNNVEMPLILASLPIYSKLDWKNKDFTRVTLQPIVGSGPYIVERIDAGRSITYKRSPNYWAKDLPVNKGRYNFDRLKYVYYRNLDVSFEGFKSRQFNLYEEKNIRNWMTAYHFPAVQAGQIKKYKARLGTPLDIQSLVFNIRRAPLNDIYLRQALTYAYDFEWQNKALFFNQNLRLQSYFDNTDLAAIGRPSMAELKVLNPIMAQLHPLMRQGVLADWHYPVSDGSGFNRQNLLVAQQILKDAGYMIRRNQLYDRQGKAVRIELLMQQENPQRELMPFVRNLNRLGIQVNLRQVDVPQYMERIRHQDFDMMMLKLPQTLTPGKEQAQFWGSAAADEAGNYNYSGIKNPAIDQMINKIVAAKTREEVVLYTHVLDRLLRAGYYQILTYGKPERWFAYWDIYQQPKIKPKLSVGWEYWWVDRVKANKLDQPIRKSDLK</sequence>
<keyword evidence="5" id="KW-1185">Reference proteome</keyword>
<protein>
    <recommendedName>
        <fullName evidence="3">Solute-binding protein family 5 domain-containing protein</fullName>
    </recommendedName>
</protein>
<dbReference type="Proteomes" id="UP000013190">
    <property type="component" value="Unassembled WGS sequence"/>
</dbReference>
<name>A0ABN0JLM9_9GAMM</name>
<evidence type="ECO:0000256" key="1">
    <source>
        <dbReference type="ARBA" id="ARBA00022729"/>
    </source>
</evidence>
<accession>A0ABN0JLM9</accession>
<reference evidence="5" key="1">
    <citation type="submission" date="2013-02" db="EMBL/GenBank/DDBJ databases">
        <title>The Genome Sequence of Acinetobacter sp. NIPH 236.</title>
        <authorList>
            <consortium name="The Broad Institute Genome Sequencing Platform"/>
            <consortium name="The Broad Institute Genome Sequencing Center for Infectious Disease"/>
            <person name="Cerqueira G."/>
            <person name="Feldgarden M."/>
            <person name="Courvalin P."/>
            <person name="Perichon B."/>
            <person name="Grillot-Courvalin C."/>
            <person name="Clermont D."/>
            <person name="Rocha E."/>
            <person name="Yoon E.-J."/>
            <person name="Nemec A."/>
            <person name="Walker B."/>
            <person name="Young S.K."/>
            <person name="Zeng Q."/>
            <person name="Gargeya S."/>
            <person name="Fitzgerald M."/>
            <person name="Haas B."/>
            <person name="Abouelleil A."/>
            <person name="Alvarado L."/>
            <person name="Arachchi H.M."/>
            <person name="Berlin A.M."/>
            <person name="Chapman S.B."/>
            <person name="Dewar J."/>
            <person name="Goldberg J."/>
            <person name="Griggs A."/>
            <person name="Gujja S."/>
            <person name="Hansen M."/>
            <person name="Howarth C."/>
            <person name="Imamovic A."/>
            <person name="Larimer J."/>
            <person name="McCowan C."/>
            <person name="Murphy C."/>
            <person name="Neiman D."/>
            <person name="Pearson M."/>
            <person name="Priest M."/>
            <person name="Roberts A."/>
            <person name="Saif S."/>
            <person name="Shea T."/>
            <person name="Sisk P."/>
            <person name="Sykes S."/>
            <person name="Wortman J."/>
            <person name="Nusbaum C."/>
            <person name="Birren B."/>
        </authorList>
    </citation>
    <scope>NUCLEOTIDE SEQUENCE [LARGE SCALE GENOMIC DNA]</scope>
    <source>
        <strain evidence="5">NIPH 236</strain>
    </source>
</reference>
<dbReference type="SUPFAM" id="SSF53850">
    <property type="entry name" value="Periplasmic binding protein-like II"/>
    <property type="match status" value="1"/>
</dbReference>
<reference evidence="4 5" key="2">
    <citation type="journal article" date="2016" name="Int. J. Syst. Evol. Microbiol.">
        <title>Taxonomy of haemolytic and/or proteolytic strains of the genus Acinetobacter with the proposal of Acinetobacter courvalinii sp. nov. (genomic species 14 sensu Bouvet &amp; Jeanjean), Acinetobacter dispersus sp. nov. (genomic species 17), Acinetobacter modestus sp. nov., Acinetobacter proteolyticus sp. nov. and Acinetobacter vivianii sp. nov.</title>
        <authorList>
            <person name="Nemec A."/>
            <person name="Radolfova-Krizova L."/>
            <person name="Maixnerova M."/>
            <person name="Vrestiakova E."/>
            <person name="Jezek P."/>
            <person name="Sedo O."/>
        </authorList>
    </citation>
    <scope>NUCLEOTIDE SEQUENCE [LARGE SCALE GENOMIC DNA]</scope>
    <source>
        <strain evidence="4 5">NIPH 236</strain>
    </source>
</reference>
<dbReference type="Gene3D" id="3.10.105.10">
    <property type="entry name" value="Dipeptide-binding Protein, Domain 3"/>
    <property type="match status" value="1"/>
</dbReference>
<evidence type="ECO:0000256" key="2">
    <source>
        <dbReference type="SAM" id="SignalP"/>
    </source>
</evidence>
<dbReference type="InterPro" id="IPR039424">
    <property type="entry name" value="SBP_5"/>
</dbReference>
<dbReference type="Gene3D" id="3.40.190.10">
    <property type="entry name" value="Periplasmic binding protein-like II"/>
    <property type="match status" value="1"/>
</dbReference>
<feature type="domain" description="Solute-binding protein family 5" evidence="3">
    <location>
        <begin position="102"/>
        <end position="505"/>
    </location>
</feature>
<evidence type="ECO:0000313" key="4">
    <source>
        <dbReference type="EMBL" id="ENU26208.1"/>
    </source>
</evidence>
<dbReference type="GeneID" id="92835906"/>
<organism evidence="4 5">
    <name type="scientific">Acinetobacter modestus</name>
    <dbReference type="NCBI Taxonomy" id="1776740"/>
    <lineage>
        <taxon>Bacteria</taxon>
        <taxon>Pseudomonadati</taxon>
        <taxon>Pseudomonadota</taxon>
        <taxon>Gammaproteobacteria</taxon>
        <taxon>Moraxellales</taxon>
        <taxon>Moraxellaceae</taxon>
        <taxon>Acinetobacter</taxon>
    </lineage>
</organism>
<gene>
    <name evidence="4" type="ORF">F992_02545</name>
</gene>
<feature type="chain" id="PRO_5047006322" description="Solute-binding protein family 5 domain-containing protein" evidence="2">
    <location>
        <begin position="26"/>
        <end position="616"/>
    </location>
</feature>
<comment type="caution">
    <text evidence="4">The sequence shown here is derived from an EMBL/GenBank/DDBJ whole genome shotgun (WGS) entry which is preliminary data.</text>
</comment>
<dbReference type="PANTHER" id="PTHR30290:SF64">
    <property type="entry name" value="ABC TRANSPORTER PERIPLASMIC BINDING PROTEIN"/>
    <property type="match status" value="1"/>
</dbReference>
<dbReference type="InterPro" id="IPR000914">
    <property type="entry name" value="SBP_5_dom"/>
</dbReference>
<dbReference type="CDD" id="cd08497">
    <property type="entry name" value="MbnE-like"/>
    <property type="match status" value="1"/>
</dbReference>
<dbReference type="PIRSF" id="PIRSF002741">
    <property type="entry name" value="MppA"/>
    <property type="match status" value="1"/>
</dbReference>